<feature type="signal peptide" evidence="1">
    <location>
        <begin position="1"/>
        <end position="17"/>
    </location>
</feature>
<feature type="chain" id="PRO_5005863183" evidence="1">
    <location>
        <begin position="18"/>
        <end position="155"/>
    </location>
</feature>
<dbReference type="OrthoDB" id="5365502at2"/>
<proteinExistence type="predicted"/>
<accession>A0A0N0XM60</accession>
<dbReference type="Proteomes" id="UP000037939">
    <property type="component" value="Unassembled WGS sequence"/>
</dbReference>
<sequence>MASVFAVSALISLSAQAAGTLTAHYTSPLWNGSAIPAGQQCAKLGGAGATPGLNVFDIPAGSGALLLEFSERSGANLGRFIYTLPKGANSAQIPGIASNGGLPAGIKALGGDGGVQYTAPCTPGGHFVIRIKALATPDANAAVQAEGRLDMGKLP</sequence>
<dbReference type="RefSeq" id="WP_053936521.1">
    <property type="nucleotide sequence ID" value="NZ_LAQT01000002.1"/>
</dbReference>
<evidence type="ECO:0000313" key="2">
    <source>
        <dbReference type="EMBL" id="KPC54746.1"/>
    </source>
</evidence>
<comment type="caution">
    <text evidence="2">The sequence shown here is derived from an EMBL/GenBank/DDBJ whole genome shotgun (WGS) entry which is preliminary data.</text>
</comment>
<keyword evidence="1" id="KW-0732">Signal</keyword>
<reference evidence="2 3" key="1">
    <citation type="submission" date="2015-07" db="EMBL/GenBank/DDBJ databases">
        <title>Draft genome sequence of the Amantichitinum ursilacus IGB-41, a new chitin-degrading bacterium.</title>
        <authorList>
            <person name="Kirstahler P."/>
            <person name="Guenther M."/>
            <person name="Grumaz C."/>
            <person name="Rupp S."/>
            <person name="Zibek S."/>
            <person name="Sohn K."/>
        </authorList>
    </citation>
    <scope>NUCLEOTIDE SEQUENCE [LARGE SCALE GENOMIC DNA]</scope>
    <source>
        <strain evidence="2 3">IGB-41</strain>
    </source>
</reference>
<dbReference type="AlphaFoldDB" id="A0A0N0XM60"/>
<protein>
    <submittedName>
        <fullName evidence="2">Uncharacterized protein</fullName>
    </submittedName>
</protein>
<keyword evidence="3" id="KW-1185">Reference proteome</keyword>
<name>A0A0N0XM60_9NEIS</name>
<gene>
    <name evidence="2" type="ORF">WG78_04215</name>
</gene>
<dbReference type="STRING" id="857265.WG78_04215"/>
<evidence type="ECO:0000313" key="3">
    <source>
        <dbReference type="Proteomes" id="UP000037939"/>
    </source>
</evidence>
<evidence type="ECO:0000256" key="1">
    <source>
        <dbReference type="SAM" id="SignalP"/>
    </source>
</evidence>
<dbReference type="EMBL" id="LAQT01000002">
    <property type="protein sequence ID" value="KPC54746.1"/>
    <property type="molecule type" value="Genomic_DNA"/>
</dbReference>
<organism evidence="2 3">
    <name type="scientific">Amantichitinum ursilacus</name>
    <dbReference type="NCBI Taxonomy" id="857265"/>
    <lineage>
        <taxon>Bacteria</taxon>
        <taxon>Pseudomonadati</taxon>
        <taxon>Pseudomonadota</taxon>
        <taxon>Betaproteobacteria</taxon>
        <taxon>Neisseriales</taxon>
        <taxon>Chitinibacteraceae</taxon>
        <taxon>Amantichitinum</taxon>
    </lineage>
</organism>